<evidence type="ECO:0000256" key="4">
    <source>
        <dbReference type="ARBA" id="ARBA00023163"/>
    </source>
</evidence>
<dbReference type="PANTHER" id="PTHR30419:SF28">
    <property type="entry name" value="HTH-TYPE TRANSCRIPTIONAL REGULATOR BSDA"/>
    <property type="match status" value="1"/>
</dbReference>
<dbReference type="PROSITE" id="PS50931">
    <property type="entry name" value="HTH_LYSR"/>
    <property type="match status" value="1"/>
</dbReference>
<dbReference type="InterPro" id="IPR000847">
    <property type="entry name" value="LysR_HTH_N"/>
</dbReference>
<sequence>MDTKQMLYFTTIIDEGTINAAAKKLHMTQPPLSMQIKLLEEELNTKLIIRGSRKVTLTDAGQIFYNRAKNILELTEDLKKEIVDTKSGTRGTIRIGIVSSINNYVLQKIIMPFAKKYPDINFILTEENTYTLVDMVNSKHLDIAIVRTPFTESKDFQVLELENNNLYAVGNERFFAETTQSSTYTKETSTCSANGMLADYENIDKILASQPLIIYKRWKKILDVYFSEQNIIPNYYCITDDARTCFLWAQNNMGIAIVPQSIISDQVDYSDEMICKKINKPFISSTICAIVNKKKYSSSSVSLLLKDLEKIKNKTNNTKIN</sequence>
<proteinExistence type="inferred from homology"/>
<dbReference type="FunFam" id="1.10.10.10:FF:000001">
    <property type="entry name" value="LysR family transcriptional regulator"/>
    <property type="match status" value="1"/>
</dbReference>
<dbReference type="STRING" id="1122142.SAMN02910414_01349"/>
<evidence type="ECO:0000259" key="5">
    <source>
        <dbReference type="PROSITE" id="PS50931"/>
    </source>
</evidence>
<dbReference type="Gene3D" id="3.40.190.290">
    <property type="match status" value="1"/>
</dbReference>
<reference evidence="6 7" key="1">
    <citation type="submission" date="2016-10" db="EMBL/GenBank/DDBJ databases">
        <authorList>
            <person name="de Groot N.N."/>
        </authorList>
    </citation>
    <scope>NUCLEOTIDE SEQUENCE [LARGE SCALE GENOMIC DNA]</scope>
    <source>
        <strain evidence="6 7">DSM 14045</strain>
    </source>
</reference>
<keyword evidence="2" id="KW-0805">Transcription regulation</keyword>
<evidence type="ECO:0000256" key="3">
    <source>
        <dbReference type="ARBA" id="ARBA00023125"/>
    </source>
</evidence>
<evidence type="ECO:0000313" key="7">
    <source>
        <dbReference type="Proteomes" id="UP000183918"/>
    </source>
</evidence>
<dbReference type="PRINTS" id="PR00039">
    <property type="entry name" value="HTHLYSR"/>
</dbReference>
<dbReference type="GO" id="GO:0005829">
    <property type="term" value="C:cytosol"/>
    <property type="evidence" value="ECO:0007669"/>
    <property type="project" value="TreeGrafter"/>
</dbReference>
<gene>
    <name evidence="6" type="ORF">SAMN02910414_01349</name>
</gene>
<keyword evidence="3 6" id="KW-0238">DNA-binding</keyword>
<dbReference type="SUPFAM" id="SSF46785">
    <property type="entry name" value="Winged helix' DNA-binding domain"/>
    <property type="match status" value="1"/>
</dbReference>
<protein>
    <submittedName>
        <fullName evidence="6">DNA-binding transcriptional regulator, LysR family</fullName>
    </submittedName>
</protein>
<dbReference type="Pfam" id="PF03466">
    <property type="entry name" value="LysR_substrate"/>
    <property type="match status" value="1"/>
</dbReference>
<dbReference type="AlphaFoldDB" id="A0A1H3J4V6"/>
<dbReference type="PANTHER" id="PTHR30419">
    <property type="entry name" value="HTH-TYPE TRANSCRIPTIONAL REGULATOR YBHD"/>
    <property type="match status" value="1"/>
</dbReference>
<evidence type="ECO:0000256" key="1">
    <source>
        <dbReference type="ARBA" id="ARBA00009437"/>
    </source>
</evidence>
<keyword evidence="4" id="KW-0804">Transcription</keyword>
<dbReference type="InterPro" id="IPR036390">
    <property type="entry name" value="WH_DNA-bd_sf"/>
</dbReference>
<dbReference type="InterPro" id="IPR036388">
    <property type="entry name" value="WH-like_DNA-bd_sf"/>
</dbReference>
<accession>A0A1H3J4V6</accession>
<evidence type="ECO:0000256" key="2">
    <source>
        <dbReference type="ARBA" id="ARBA00023015"/>
    </source>
</evidence>
<dbReference type="SUPFAM" id="SSF53850">
    <property type="entry name" value="Periplasmic binding protein-like II"/>
    <property type="match status" value="1"/>
</dbReference>
<keyword evidence="7" id="KW-1185">Reference proteome</keyword>
<dbReference type="InterPro" id="IPR050950">
    <property type="entry name" value="HTH-type_LysR_regulators"/>
</dbReference>
<dbReference type="GO" id="GO:0003700">
    <property type="term" value="F:DNA-binding transcription factor activity"/>
    <property type="evidence" value="ECO:0007669"/>
    <property type="project" value="InterPro"/>
</dbReference>
<feature type="domain" description="HTH lysR-type" evidence="5">
    <location>
        <begin position="1"/>
        <end position="58"/>
    </location>
</feature>
<dbReference type="RefSeq" id="WP_074717343.1">
    <property type="nucleotide sequence ID" value="NZ_FNPG01000014.1"/>
</dbReference>
<dbReference type="CDD" id="cd05466">
    <property type="entry name" value="PBP2_LTTR_substrate"/>
    <property type="match status" value="1"/>
</dbReference>
<dbReference type="Proteomes" id="UP000183918">
    <property type="component" value="Unassembled WGS sequence"/>
</dbReference>
<evidence type="ECO:0000313" key="6">
    <source>
        <dbReference type="EMBL" id="SDY34966.1"/>
    </source>
</evidence>
<name>A0A1H3J4V6_9FIRM</name>
<dbReference type="OrthoDB" id="9803714at2"/>
<dbReference type="Pfam" id="PF00126">
    <property type="entry name" value="HTH_1"/>
    <property type="match status" value="1"/>
</dbReference>
<dbReference type="InterPro" id="IPR005119">
    <property type="entry name" value="LysR_subst-bd"/>
</dbReference>
<comment type="similarity">
    <text evidence="1">Belongs to the LysR transcriptional regulatory family.</text>
</comment>
<dbReference type="GO" id="GO:0003677">
    <property type="term" value="F:DNA binding"/>
    <property type="evidence" value="ECO:0007669"/>
    <property type="project" value="UniProtKB-KW"/>
</dbReference>
<dbReference type="EMBL" id="FNPG01000014">
    <property type="protein sequence ID" value="SDY34966.1"/>
    <property type="molecule type" value="Genomic_DNA"/>
</dbReference>
<organism evidence="6 7">
    <name type="scientific">Lachnobacterium bovis DSM 14045</name>
    <dbReference type="NCBI Taxonomy" id="1122142"/>
    <lineage>
        <taxon>Bacteria</taxon>
        <taxon>Bacillati</taxon>
        <taxon>Bacillota</taxon>
        <taxon>Clostridia</taxon>
        <taxon>Lachnospirales</taxon>
        <taxon>Lachnospiraceae</taxon>
        <taxon>Lachnobacterium</taxon>
    </lineage>
</organism>
<dbReference type="Gene3D" id="1.10.10.10">
    <property type="entry name" value="Winged helix-like DNA-binding domain superfamily/Winged helix DNA-binding domain"/>
    <property type="match status" value="1"/>
</dbReference>